<comment type="similarity">
    <text evidence="10 11">Belongs to the class-I aminoacyl-tRNA synthetase family. TyrS type 1 subfamily.</text>
</comment>
<protein>
    <recommendedName>
        <fullName evidence="11">Tyrosine--tRNA ligase</fullName>
        <ecNumber evidence="11">6.1.1.1</ecNumber>
    </recommendedName>
    <alternativeName>
        <fullName evidence="11">Tyrosyl-tRNA synthetase</fullName>
        <shortName evidence="11">TyrRS</shortName>
    </alternativeName>
</protein>
<dbReference type="InterPro" id="IPR002942">
    <property type="entry name" value="S4_RNA-bd"/>
</dbReference>
<dbReference type="Gene3D" id="3.40.50.620">
    <property type="entry name" value="HUPs"/>
    <property type="match status" value="1"/>
</dbReference>
<feature type="short sequence motif" description="'KMSKS' region" evidence="11">
    <location>
        <begin position="249"/>
        <end position="253"/>
    </location>
</feature>
<dbReference type="GO" id="GO:0005524">
    <property type="term" value="F:ATP binding"/>
    <property type="evidence" value="ECO:0007669"/>
    <property type="project" value="UniProtKB-UniRule"/>
</dbReference>
<evidence type="ECO:0000256" key="9">
    <source>
        <dbReference type="ARBA" id="ARBA00048248"/>
    </source>
</evidence>
<accession>A0A5C6WUZ9</accession>
<keyword evidence="3 11" id="KW-0436">Ligase</keyword>
<evidence type="ECO:0000256" key="4">
    <source>
        <dbReference type="ARBA" id="ARBA00022741"/>
    </source>
</evidence>
<dbReference type="CDD" id="cd00805">
    <property type="entry name" value="TyrRS_core"/>
    <property type="match status" value="1"/>
</dbReference>
<dbReference type="Pfam" id="PF00579">
    <property type="entry name" value="tRNA-synt_1b"/>
    <property type="match status" value="1"/>
</dbReference>
<dbReference type="SUPFAM" id="SSF55174">
    <property type="entry name" value="Alpha-L RNA-binding motif"/>
    <property type="match status" value="1"/>
</dbReference>
<dbReference type="GO" id="GO:0006437">
    <property type="term" value="P:tyrosyl-tRNA aminoacylation"/>
    <property type="evidence" value="ECO:0007669"/>
    <property type="project" value="UniProtKB-UniRule"/>
</dbReference>
<dbReference type="Gene3D" id="3.10.290.10">
    <property type="entry name" value="RNA-binding S4 domain"/>
    <property type="match status" value="1"/>
</dbReference>
<evidence type="ECO:0000256" key="11">
    <source>
        <dbReference type="HAMAP-Rule" id="MF_02006"/>
    </source>
</evidence>
<keyword evidence="8 11" id="KW-0030">Aminoacyl-tRNA synthetase</keyword>
<feature type="binding site" evidence="11">
    <location>
        <position position="193"/>
    </location>
    <ligand>
        <name>L-tyrosine</name>
        <dbReference type="ChEBI" id="CHEBI:58315"/>
    </ligand>
</feature>
<evidence type="ECO:0000256" key="3">
    <source>
        <dbReference type="ARBA" id="ARBA00022598"/>
    </source>
</evidence>
<comment type="caution">
    <text evidence="14">The sequence shown here is derived from an EMBL/GenBank/DDBJ whole genome shotgun (WGS) entry which is preliminary data.</text>
</comment>
<feature type="domain" description="RNA-binding S4" evidence="13">
    <location>
        <begin position="377"/>
        <end position="438"/>
    </location>
</feature>
<comment type="subunit">
    <text evidence="11">Homodimer.</text>
</comment>
<dbReference type="GO" id="GO:0042803">
    <property type="term" value="F:protein homodimerization activity"/>
    <property type="evidence" value="ECO:0007669"/>
    <property type="project" value="UniProtKB-ARBA"/>
</dbReference>
<dbReference type="AlphaFoldDB" id="A0A5C6WUZ9"/>
<dbReference type="SMART" id="SM00363">
    <property type="entry name" value="S4"/>
    <property type="match status" value="1"/>
</dbReference>
<evidence type="ECO:0000256" key="8">
    <source>
        <dbReference type="ARBA" id="ARBA00023146"/>
    </source>
</evidence>
<dbReference type="EMBL" id="VOSL01000133">
    <property type="protein sequence ID" value="TXD32303.1"/>
    <property type="molecule type" value="Genomic_DNA"/>
</dbReference>
<dbReference type="InterPro" id="IPR014729">
    <property type="entry name" value="Rossmann-like_a/b/a_fold"/>
</dbReference>
<dbReference type="Proteomes" id="UP000321046">
    <property type="component" value="Unassembled WGS sequence"/>
</dbReference>
<dbReference type="FunFam" id="1.10.240.10:FF:000001">
    <property type="entry name" value="Tyrosine--tRNA ligase"/>
    <property type="match status" value="1"/>
</dbReference>
<feature type="binding site" evidence="11">
    <location>
        <position position="252"/>
    </location>
    <ligand>
        <name>ATP</name>
        <dbReference type="ChEBI" id="CHEBI:30616"/>
    </ligand>
</feature>
<feature type="binding site" evidence="11">
    <location>
        <position position="189"/>
    </location>
    <ligand>
        <name>L-tyrosine</name>
        <dbReference type="ChEBI" id="CHEBI:58315"/>
    </ligand>
</feature>
<evidence type="ECO:0000256" key="2">
    <source>
        <dbReference type="ARBA" id="ARBA00022490"/>
    </source>
</evidence>
<keyword evidence="6 12" id="KW-0694">RNA-binding</keyword>
<evidence type="ECO:0000313" key="15">
    <source>
        <dbReference type="Proteomes" id="UP000321046"/>
    </source>
</evidence>
<dbReference type="Pfam" id="PF22421">
    <property type="entry name" value="SYY_C-terminal"/>
    <property type="match status" value="1"/>
</dbReference>
<evidence type="ECO:0000313" key="14">
    <source>
        <dbReference type="EMBL" id="TXD32303.1"/>
    </source>
</evidence>
<dbReference type="PRINTS" id="PR01040">
    <property type="entry name" value="TRNASYNTHTYR"/>
</dbReference>
<dbReference type="InterPro" id="IPR024107">
    <property type="entry name" value="Tyr-tRNA-ligase_bac_1"/>
</dbReference>
<evidence type="ECO:0000256" key="5">
    <source>
        <dbReference type="ARBA" id="ARBA00022840"/>
    </source>
</evidence>
<comment type="function">
    <text evidence="11">Catalyzes the attachment of tyrosine to tRNA(Tyr) in a two-step reaction: tyrosine is first activated by ATP to form Tyr-AMP and then transferred to the acceptor end of tRNA(Tyr).</text>
</comment>
<feature type="binding site" evidence="11">
    <location>
        <position position="42"/>
    </location>
    <ligand>
        <name>L-tyrosine</name>
        <dbReference type="ChEBI" id="CHEBI:58315"/>
    </ligand>
</feature>
<dbReference type="GO" id="GO:0003723">
    <property type="term" value="F:RNA binding"/>
    <property type="evidence" value="ECO:0007669"/>
    <property type="project" value="UniProtKB-KW"/>
</dbReference>
<dbReference type="NCBIfam" id="TIGR00234">
    <property type="entry name" value="tyrS"/>
    <property type="match status" value="1"/>
</dbReference>
<proteinExistence type="inferred from homology"/>
<dbReference type="Gene3D" id="1.10.240.10">
    <property type="entry name" value="Tyrosyl-Transfer RNA Synthetase"/>
    <property type="match status" value="1"/>
</dbReference>
<dbReference type="InterPro" id="IPR024088">
    <property type="entry name" value="Tyr-tRNA-ligase_bac-type"/>
</dbReference>
<dbReference type="PANTHER" id="PTHR11766:SF0">
    <property type="entry name" value="TYROSINE--TRNA LIGASE, MITOCHONDRIAL"/>
    <property type="match status" value="1"/>
</dbReference>
<dbReference type="FunFam" id="3.10.290.10:FF:000014">
    <property type="entry name" value="Tyrosine--tRNA ligase"/>
    <property type="match status" value="1"/>
</dbReference>
<dbReference type="FunFam" id="3.40.50.620:FF:000008">
    <property type="entry name" value="Tyrosine--tRNA ligase"/>
    <property type="match status" value="1"/>
</dbReference>
<dbReference type="EC" id="6.1.1.1" evidence="11"/>
<dbReference type="InterPro" id="IPR036986">
    <property type="entry name" value="S4_RNA-bd_sf"/>
</dbReference>
<evidence type="ECO:0000259" key="13">
    <source>
        <dbReference type="SMART" id="SM00363"/>
    </source>
</evidence>
<dbReference type="GO" id="GO:0004831">
    <property type="term" value="F:tyrosine-tRNA ligase activity"/>
    <property type="evidence" value="ECO:0007669"/>
    <property type="project" value="UniProtKB-UniRule"/>
</dbReference>
<name>A0A5C6WUZ9_9DELT</name>
<evidence type="ECO:0000256" key="7">
    <source>
        <dbReference type="ARBA" id="ARBA00022917"/>
    </source>
</evidence>
<keyword evidence="5 11" id="KW-0067">ATP-binding</keyword>
<evidence type="ECO:0000256" key="6">
    <source>
        <dbReference type="ARBA" id="ARBA00022884"/>
    </source>
</evidence>
<dbReference type="RefSeq" id="WP_146976522.1">
    <property type="nucleotide sequence ID" value="NZ_VOSL01000133.1"/>
</dbReference>
<evidence type="ECO:0000256" key="1">
    <source>
        <dbReference type="ARBA" id="ARBA00004496"/>
    </source>
</evidence>
<dbReference type="PROSITE" id="PS50889">
    <property type="entry name" value="S4"/>
    <property type="match status" value="1"/>
</dbReference>
<evidence type="ECO:0000256" key="10">
    <source>
        <dbReference type="ARBA" id="ARBA00060965"/>
    </source>
</evidence>
<dbReference type="GO" id="GO:0005829">
    <property type="term" value="C:cytosol"/>
    <property type="evidence" value="ECO:0007669"/>
    <property type="project" value="TreeGrafter"/>
</dbReference>
<dbReference type="InterPro" id="IPR002307">
    <property type="entry name" value="Tyr-tRNA-ligase"/>
</dbReference>
<dbReference type="InterPro" id="IPR054608">
    <property type="entry name" value="SYY-like_C"/>
</dbReference>
<organism evidence="14 15">
    <name type="scientific">Lujinxingia vulgaris</name>
    <dbReference type="NCBI Taxonomy" id="2600176"/>
    <lineage>
        <taxon>Bacteria</taxon>
        <taxon>Deltaproteobacteria</taxon>
        <taxon>Bradymonadales</taxon>
        <taxon>Lujinxingiaceae</taxon>
        <taxon>Lujinxingia</taxon>
    </lineage>
</organism>
<keyword evidence="7 11" id="KW-0648">Protein biosynthesis</keyword>
<dbReference type="HAMAP" id="MF_02006">
    <property type="entry name" value="Tyr_tRNA_synth_type1"/>
    <property type="match status" value="1"/>
</dbReference>
<dbReference type="InterPro" id="IPR002305">
    <property type="entry name" value="aa-tRNA-synth_Ic"/>
</dbReference>
<keyword evidence="4 11" id="KW-0547">Nucleotide-binding</keyword>
<evidence type="ECO:0000256" key="12">
    <source>
        <dbReference type="PROSITE-ProRule" id="PRU00182"/>
    </source>
</evidence>
<reference evidence="14 15" key="1">
    <citation type="submission" date="2019-08" db="EMBL/GenBank/DDBJ databases">
        <title>Bradymonadales sp. TMQ2.</title>
        <authorList>
            <person name="Liang Q."/>
        </authorList>
    </citation>
    <scope>NUCLEOTIDE SEQUENCE [LARGE SCALE GENOMIC DNA]</scope>
    <source>
        <strain evidence="14 15">TMQ2</strain>
    </source>
</reference>
<keyword evidence="2 11" id="KW-0963">Cytoplasm</keyword>
<dbReference type="CDD" id="cd00165">
    <property type="entry name" value="S4"/>
    <property type="match status" value="1"/>
</dbReference>
<comment type="catalytic activity">
    <reaction evidence="9 11">
        <text>tRNA(Tyr) + L-tyrosine + ATP = L-tyrosyl-tRNA(Tyr) + AMP + diphosphate + H(+)</text>
        <dbReference type="Rhea" id="RHEA:10220"/>
        <dbReference type="Rhea" id="RHEA-COMP:9706"/>
        <dbReference type="Rhea" id="RHEA-COMP:9707"/>
        <dbReference type="ChEBI" id="CHEBI:15378"/>
        <dbReference type="ChEBI" id="CHEBI:30616"/>
        <dbReference type="ChEBI" id="CHEBI:33019"/>
        <dbReference type="ChEBI" id="CHEBI:58315"/>
        <dbReference type="ChEBI" id="CHEBI:78442"/>
        <dbReference type="ChEBI" id="CHEBI:78536"/>
        <dbReference type="ChEBI" id="CHEBI:456215"/>
        <dbReference type="EC" id="6.1.1.1"/>
    </reaction>
</comment>
<dbReference type="SUPFAM" id="SSF52374">
    <property type="entry name" value="Nucleotidylyl transferase"/>
    <property type="match status" value="1"/>
</dbReference>
<comment type="subcellular location">
    <subcellularLocation>
        <location evidence="1 11">Cytoplasm</location>
    </subcellularLocation>
</comment>
<gene>
    <name evidence="11" type="primary">tyrS</name>
    <name evidence="14" type="ORF">FRC96_17980</name>
</gene>
<sequence length="443" mass="49198">MTQEPAEFQSDVLQELAWRGFIYQQTHEELDEELSKGPMTLYCGFDPTASSLHVGNLVGIMGLAHFFRHGHRPLALVGGATGLIGDPSGRSTERNLLDEDTLQANLESIGAQLTRVLGASRTLHRAEDAQAGEPVAMVNNADWFKEWSFIDFLREVGKHFRVNQMLAKDSVRARLEEREQGISYTEFSYMLIQAYDFLHLHQNEGCRLQIGGSDQWGNITAGVDLTRRRTGASTFGLTFPLITSADGKKIGKSLGGAVYLDGEMTSAYAFYQYWINQGDADCGRFLRLFTFLPKDEIEALEAKIEAGENRGEVQQVLAREVTTLIHGEEECEKVIRASRMLFGEKIEGLNDRDLTSIFAEVPSTEAARSTLAAGELGLLDALVETGLQKSKGQARRLLEQGGVYINNERVEDVAKVLGETDLASESMLVLRAGKKRYHVVRFV</sequence>
<dbReference type="PANTHER" id="PTHR11766">
    <property type="entry name" value="TYROSYL-TRNA SYNTHETASE"/>
    <property type="match status" value="1"/>
</dbReference>
<feature type="short sequence motif" description="'HIGH' region" evidence="11">
    <location>
        <begin position="47"/>
        <end position="56"/>
    </location>
</feature>
<dbReference type="OrthoDB" id="9804243at2"/>